<evidence type="ECO:0000256" key="5">
    <source>
        <dbReference type="PROSITE-ProRule" id="PRU10141"/>
    </source>
</evidence>
<keyword evidence="3 8" id="KW-0418">Kinase</keyword>
<evidence type="ECO:0000256" key="1">
    <source>
        <dbReference type="ARBA" id="ARBA00022679"/>
    </source>
</evidence>
<protein>
    <submittedName>
        <fullName evidence="8">Serine/threonine protein kinase</fullName>
    </submittedName>
</protein>
<dbReference type="OrthoDB" id="9801841at2"/>
<dbReference type="Pfam" id="PF00069">
    <property type="entry name" value="Pkinase"/>
    <property type="match status" value="1"/>
</dbReference>
<keyword evidence="8" id="KW-0723">Serine/threonine-protein kinase</keyword>
<dbReference type="Proteomes" id="UP000199400">
    <property type="component" value="Unassembled WGS sequence"/>
</dbReference>
<feature type="binding site" evidence="5">
    <location>
        <position position="87"/>
    </location>
    <ligand>
        <name>ATP</name>
        <dbReference type="ChEBI" id="CHEBI:30616"/>
    </ligand>
</feature>
<feature type="domain" description="Protein kinase" evidence="7">
    <location>
        <begin position="58"/>
        <end position="328"/>
    </location>
</feature>
<dbReference type="EMBL" id="FOMX01000140">
    <property type="protein sequence ID" value="SFF49897.1"/>
    <property type="molecule type" value="Genomic_DNA"/>
</dbReference>
<feature type="region of interest" description="Disordered" evidence="6">
    <location>
        <begin position="1"/>
        <end position="22"/>
    </location>
</feature>
<dbReference type="InterPro" id="IPR000719">
    <property type="entry name" value="Prot_kinase_dom"/>
</dbReference>
<dbReference type="STRING" id="54.SAMN02745121_09197"/>
<keyword evidence="2 5" id="KW-0547">Nucleotide-binding</keyword>
<keyword evidence="1" id="KW-0808">Transferase</keyword>
<evidence type="ECO:0000313" key="8">
    <source>
        <dbReference type="EMBL" id="SFF49897.1"/>
    </source>
</evidence>
<organism evidence="8 9">
    <name type="scientific">Nannocystis exedens</name>
    <dbReference type="NCBI Taxonomy" id="54"/>
    <lineage>
        <taxon>Bacteria</taxon>
        <taxon>Pseudomonadati</taxon>
        <taxon>Myxococcota</taxon>
        <taxon>Polyangia</taxon>
        <taxon>Nannocystales</taxon>
        <taxon>Nannocystaceae</taxon>
        <taxon>Nannocystis</taxon>
    </lineage>
</organism>
<dbReference type="GO" id="GO:0005524">
    <property type="term" value="F:ATP binding"/>
    <property type="evidence" value="ECO:0007669"/>
    <property type="project" value="UniProtKB-UniRule"/>
</dbReference>
<dbReference type="Gene3D" id="1.10.510.10">
    <property type="entry name" value="Transferase(Phosphotransferase) domain 1"/>
    <property type="match status" value="1"/>
</dbReference>
<dbReference type="Gene3D" id="3.30.200.20">
    <property type="entry name" value="Phosphorylase Kinase, domain 1"/>
    <property type="match status" value="1"/>
</dbReference>
<evidence type="ECO:0000256" key="3">
    <source>
        <dbReference type="ARBA" id="ARBA00022777"/>
    </source>
</evidence>
<evidence type="ECO:0000313" key="9">
    <source>
        <dbReference type="Proteomes" id="UP000199400"/>
    </source>
</evidence>
<accession>A0A1I2J9M4</accession>
<sequence length="584" mass="62182">MSSHSPTQPASRLPASRPPGILPALAHHDTELADRLLAQRLKAALFGATTPPLHIGPYRLASRLGAGGMGVVYRAHDPELGRDIALKLMHPELTGAVERIRREARALARLAHPNVVTVFGTGDHEGRFFVAMEFVEGTTLREWLEQVRATRTRDAWRAVLERFLQAARGLQAAHAAGLVHCDFKPENVLVGNDGRVRVVDFGIASPDGMDIRARELADAGRLDATMRSLAGEAAGTPAYMAPEQFRGGPVDARTDQFAFCVALHEALVGARPFAGETLDGLMDAVLHQEPAPLPRRLPRPLRSLIARGLAREPDRRFPDMAAIIEELGRMLAPRSWRLVAAGASALCLAAVVAAVLREPAAPAQPTGPGLLTWIRAQVPSLCLAPSPALTDAAYITESERLVAEAGAAIAGSREYYRSKARLLALQLARGNLDACKTAAMTLRSAPDMPWASAAEFRCLWARHCTAPAGAACPPGLAAQGVAGCRPLAKCAVRGLSAQADACLSGQVECCRVALVQTQYTLQRAGEADAPEARAEQRRLAEAGCTAGHAELCLEAAKLGMDVEPARRQACELHHQASCGPATTD</sequence>
<evidence type="ECO:0000259" key="7">
    <source>
        <dbReference type="PROSITE" id="PS50011"/>
    </source>
</evidence>
<dbReference type="InterPro" id="IPR011009">
    <property type="entry name" value="Kinase-like_dom_sf"/>
</dbReference>
<keyword evidence="4 5" id="KW-0067">ATP-binding</keyword>
<evidence type="ECO:0000256" key="2">
    <source>
        <dbReference type="ARBA" id="ARBA00022741"/>
    </source>
</evidence>
<dbReference type="InterPro" id="IPR008271">
    <property type="entry name" value="Ser/Thr_kinase_AS"/>
</dbReference>
<dbReference type="PANTHER" id="PTHR43289:SF6">
    <property type="entry name" value="SERINE_THREONINE-PROTEIN KINASE NEKL-3"/>
    <property type="match status" value="1"/>
</dbReference>
<gene>
    <name evidence="8" type="ORF">SAMN02745121_09197</name>
</gene>
<dbReference type="PANTHER" id="PTHR43289">
    <property type="entry name" value="MITOGEN-ACTIVATED PROTEIN KINASE KINASE KINASE 20-RELATED"/>
    <property type="match status" value="1"/>
</dbReference>
<dbReference type="PROSITE" id="PS00108">
    <property type="entry name" value="PROTEIN_KINASE_ST"/>
    <property type="match status" value="1"/>
</dbReference>
<evidence type="ECO:0000256" key="6">
    <source>
        <dbReference type="SAM" id="MobiDB-lite"/>
    </source>
</evidence>
<dbReference type="CDD" id="cd14014">
    <property type="entry name" value="STKc_PknB_like"/>
    <property type="match status" value="1"/>
</dbReference>
<dbReference type="GO" id="GO:0004674">
    <property type="term" value="F:protein serine/threonine kinase activity"/>
    <property type="evidence" value="ECO:0007669"/>
    <property type="project" value="UniProtKB-KW"/>
</dbReference>
<keyword evidence="9" id="KW-1185">Reference proteome</keyword>
<dbReference type="SUPFAM" id="SSF56112">
    <property type="entry name" value="Protein kinase-like (PK-like)"/>
    <property type="match status" value="1"/>
</dbReference>
<dbReference type="InterPro" id="IPR017441">
    <property type="entry name" value="Protein_kinase_ATP_BS"/>
</dbReference>
<dbReference type="PROSITE" id="PS00107">
    <property type="entry name" value="PROTEIN_KINASE_ATP"/>
    <property type="match status" value="1"/>
</dbReference>
<dbReference type="AlphaFoldDB" id="A0A1I2J9M4"/>
<feature type="compositionally biased region" description="Polar residues" evidence="6">
    <location>
        <begin position="1"/>
        <end position="10"/>
    </location>
</feature>
<evidence type="ECO:0000256" key="4">
    <source>
        <dbReference type="ARBA" id="ARBA00022840"/>
    </source>
</evidence>
<proteinExistence type="predicted"/>
<reference evidence="9" key="1">
    <citation type="submission" date="2016-10" db="EMBL/GenBank/DDBJ databases">
        <authorList>
            <person name="Varghese N."/>
            <person name="Submissions S."/>
        </authorList>
    </citation>
    <scope>NUCLEOTIDE SEQUENCE [LARGE SCALE GENOMIC DNA]</scope>
    <source>
        <strain evidence="9">ATCC 25963</strain>
    </source>
</reference>
<name>A0A1I2J9M4_9BACT</name>
<dbReference type="PROSITE" id="PS50011">
    <property type="entry name" value="PROTEIN_KINASE_DOM"/>
    <property type="match status" value="1"/>
</dbReference>